<accession>A0A6L2JFS0</accession>
<dbReference type="InterPro" id="IPR025724">
    <property type="entry name" value="GAG-pre-integrase_dom"/>
</dbReference>
<name>A0A6L2JFS0_TANCI</name>
<keyword evidence="5" id="KW-0548">Nucleotidyltransferase</keyword>
<evidence type="ECO:0000256" key="1">
    <source>
        <dbReference type="SAM" id="MobiDB-lite"/>
    </source>
</evidence>
<feature type="compositionally biased region" description="Polar residues" evidence="1">
    <location>
        <begin position="880"/>
        <end position="889"/>
    </location>
</feature>
<comment type="caution">
    <text evidence="5">The sequence shown here is derived from an EMBL/GenBank/DDBJ whole genome shotgun (WGS) entry which is preliminary data.</text>
</comment>
<dbReference type="Gene3D" id="3.30.420.10">
    <property type="entry name" value="Ribonuclease H-like superfamily/Ribonuclease H"/>
    <property type="match status" value="1"/>
</dbReference>
<organism evidence="5">
    <name type="scientific">Tanacetum cinerariifolium</name>
    <name type="common">Dalmatian daisy</name>
    <name type="synonym">Chrysanthemum cinerariifolium</name>
    <dbReference type="NCBI Taxonomy" id="118510"/>
    <lineage>
        <taxon>Eukaryota</taxon>
        <taxon>Viridiplantae</taxon>
        <taxon>Streptophyta</taxon>
        <taxon>Embryophyta</taxon>
        <taxon>Tracheophyta</taxon>
        <taxon>Spermatophyta</taxon>
        <taxon>Magnoliopsida</taxon>
        <taxon>eudicotyledons</taxon>
        <taxon>Gunneridae</taxon>
        <taxon>Pentapetalae</taxon>
        <taxon>asterids</taxon>
        <taxon>campanulids</taxon>
        <taxon>Asterales</taxon>
        <taxon>Asteraceae</taxon>
        <taxon>Asteroideae</taxon>
        <taxon>Anthemideae</taxon>
        <taxon>Anthemidinae</taxon>
        <taxon>Tanacetum</taxon>
    </lineage>
</organism>
<keyword evidence="5" id="KW-0808">Transferase</keyword>
<evidence type="ECO:0000259" key="3">
    <source>
        <dbReference type="Pfam" id="PF13976"/>
    </source>
</evidence>
<proteinExistence type="predicted"/>
<feature type="domain" description="Tf2-1-like SH3-like" evidence="4">
    <location>
        <begin position="1223"/>
        <end position="1287"/>
    </location>
</feature>
<dbReference type="EMBL" id="BKCJ010000741">
    <property type="protein sequence ID" value="GEU35873.1"/>
    <property type="molecule type" value="Genomic_DNA"/>
</dbReference>
<feature type="domain" description="Reverse transcriptase Ty1/copia-type" evidence="2">
    <location>
        <begin position="605"/>
        <end position="657"/>
    </location>
</feature>
<protein>
    <submittedName>
        <fullName evidence="5">Putative reverse transcriptase domain-containing protein</fullName>
    </submittedName>
</protein>
<feature type="domain" description="GAG-pre-integrase" evidence="3">
    <location>
        <begin position="257"/>
        <end position="330"/>
    </location>
</feature>
<dbReference type="PANTHER" id="PTHR46148:SF59">
    <property type="entry name" value="NUCLEOTIDYLTRANSFERASE, RIBONUCLEASE H"/>
    <property type="match status" value="1"/>
</dbReference>
<dbReference type="Pfam" id="PF13976">
    <property type="entry name" value="gag_pre-integrs"/>
    <property type="match status" value="1"/>
</dbReference>
<reference evidence="5" key="1">
    <citation type="journal article" date="2019" name="Sci. Rep.">
        <title>Draft genome of Tanacetum cinerariifolium, the natural source of mosquito coil.</title>
        <authorList>
            <person name="Yamashiro T."/>
            <person name="Shiraishi A."/>
            <person name="Satake H."/>
            <person name="Nakayama K."/>
        </authorList>
    </citation>
    <scope>NUCLEOTIDE SEQUENCE</scope>
</reference>
<keyword evidence="5" id="KW-0695">RNA-directed DNA polymerase</keyword>
<gene>
    <name evidence="5" type="ORF">Tci_007851</name>
</gene>
<sequence length="1326" mass="150311">MTTRNHHLNANSAEHAELDTLEYRQYISFDCGSFFAHEGCLFELGKVGRGRGVDGRVVGSSRSGGNGVEVFGGPFKHVANKAHSPIRSLINHRPATKTSNFNKKVTTIKVNKVNAIQGTKGNAKKASAYWVWKPECEVLDHVSRLTSALMTLKNFNYTDALGRSKSILKEIDGGYVAFGGNPKGGKILGKGKIKISKLDFDDVYFVKELQFNLFSVLQMCDKKNSVLFTDTECVVLSSDFKLPDENHVLLRVPRENNMYNVDLKNVVPSGYLTFLFAKDTLDEFNLWHRRLGHINFKTMNKLVKGNLVRGLPSKIFENNHTCVACQKGKQHKASCKSKHVSSINQPLQRVGPKWLFDINTLTKSMNYQLVVVRNQPNDNVCIKEYLDACKVGKETVSAQQYVLLPLWSIGSQDPHNIDDVVVDVVFDVKKNENDVHVSANGSNNTNSFNTASPFDTAISLNFGIAGKSLFVDRSKYPDDLDMPELEDIVYSDDEEDVGAEANLSNLEINIHVSPILTTRVHKDQPVNQIIGDFNSAPQTRSMTSMVKEQGGLHQINDEDFHTFMFACCLSHEEPKKVHQEIKDASWIKAMQEELLQFKMPKVWVLMDVKSAFLYGTIKEEVYVCQPSGFEDFDYPDKVYKVVKGLYGLRQAPKAWFLKGKPHLGLWYPRDSPFNLKTVVATSSTGSEYVAAASCCAQVLWIQNDLHLDDADRVECLPNEEIFEALARMGYEKPPPKLTFYKAFFSAQWKFLIHTLVQGLCAKRTTWNEFSWSMTSVVICLATDRKFNFSKYTSPTLTQKVFVNMRRVGKGFSGVKTSLFASMLVQPKPQVKKEVKMPIAPASPSPTSAPSPPPQDPTLTPYAIPLQNQPSTAHASPPLEQPTTTHDSTMPLLTTLMETYSTTEEEGKEVGKEKEIKVFRVQEAKKGWGKIEAIDADEVITLVDVRLKKRLLKSCIMRKFKKLQPRISKKKMIELKGYKNSMMKKRRTLIGMLLLNSFKKLKAVEVSGFESTQEIPSNDPKEMSEEDVQNMLEIVTVSGFKVEALQVKYPIIDREIHIKGSRTYWKIIRVSGITEAYQSFEDMLKVFDREDLVALWNLKLYTDCGVHHVSSTRGHDIFMLIEKDYPLSNGVMILMVSGKLQFEEDNEMDRDLVMKIFMEANKPKSRILDTSSNWDTHLLLVEFSYNNSYHKSIKCAPSEALYRQRDHQKSNADKRRKPLESNVGDCMLLKVSLWKGVVRFGKKGKLAPRYMGPFEIVKCVGPVAYCLRLPQELSCIYYVFHVSNLKKCLADSDLQVPLEEIKVDDKLYFMEKPVEIVDRQVKKLKQS</sequence>
<dbReference type="InterPro" id="IPR013103">
    <property type="entry name" value="RVT_2"/>
</dbReference>
<feature type="region of interest" description="Disordered" evidence="1">
    <location>
        <begin position="837"/>
        <end position="889"/>
    </location>
</feature>
<evidence type="ECO:0000259" key="4">
    <source>
        <dbReference type="Pfam" id="PF24626"/>
    </source>
</evidence>
<dbReference type="InterPro" id="IPR056924">
    <property type="entry name" value="SH3_Tf2-1"/>
</dbReference>
<dbReference type="InterPro" id="IPR036397">
    <property type="entry name" value="RNaseH_sf"/>
</dbReference>
<dbReference type="PANTHER" id="PTHR46148">
    <property type="entry name" value="CHROMO DOMAIN-CONTAINING PROTEIN"/>
    <property type="match status" value="1"/>
</dbReference>
<dbReference type="Pfam" id="PF07727">
    <property type="entry name" value="RVT_2"/>
    <property type="match status" value="1"/>
</dbReference>
<evidence type="ECO:0000313" key="5">
    <source>
        <dbReference type="EMBL" id="GEU35873.1"/>
    </source>
</evidence>
<dbReference type="GO" id="GO:0003964">
    <property type="term" value="F:RNA-directed DNA polymerase activity"/>
    <property type="evidence" value="ECO:0007669"/>
    <property type="project" value="UniProtKB-KW"/>
</dbReference>
<dbReference type="GO" id="GO:0003676">
    <property type="term" value="F:nucleic acid binding"/>
    <property type="evidence" value="ECO:0007669"/>
    <property type="project" value="InterPro"/>
</dbReference>
<evidence type="ECO:0000259" key="2">
    <source>
        <dbReference type="Pfam" id="PF07727"/>
    </source>
</evidence>
<dbReference type="Pfam" id="PF24626">
    <property type="entry name" value="SH3_Tf2-1"/>
    <property type="match status" value="1"/>
</dbReference>
<feature type="compositionally biased region" description="Pro residues" evidence="1">
    <location>
        <begin position="840"/>
        <end position="855"/>
    </location>
</feature>